<evidence type="ECO:0000313" key="2">
    <source>
        <dbReference type="Proteomes" id="UP001162992"/>
    </source>
</evidence>
<organism evidence="1 2">
    <name type="scientific">Diphasiastrum complanatum</name>
    <name type="common">Issler's clubmoss</name>
    <name type="synonym">Lycopodium complanatum</name>
    <dbReference type="NCBI Taxonomy" id="34168"/>
    <lineage>
        <taxon>Eukaryota</taxon>
        <taxon>Viridiplantae</taxon>
        <taxon>Streptophyta</taxon>
        <taxon>Embryophyta</taxon>
        <taxon>Tracheophyta</taxon>
        <taxon>Lycopodiopsida</taxon>
        <taxon>Lycopodiales</taxon>
        <taxon>Lycopodiaceae</taxon>
        <taxon>Lycopodioideae</taxon>
        <taxon>Diphasiastrum</taxon>
    </lineage>
</organism>
<sequence length="751" mass="83461">MALIIMRMGAALQASATIASAANSRQQARALIATQFSSHVCWDCISYVTHPTNFFCMKQHRRKGARKSFTENFLLRKKISFRRDSSKMPYLFSTSNISHRSFKKMAESSLSDVPNSSEASEAVEQQTVENDESQKLSEDNGAVASEPFPSGDFEFRKLKGWNKFLVKLKMMIALPWQRVKKGSVLRMKLSGQITEELQGRFAQGLSLPQICQNFIKAAHDPRVAGVYIEIEPLDCGWGKIDEICRHIEYYKKAGKFIIAYMAVAGEKEYYLACKCEELYVPPGAYITLLGLKVQATFLRGVLENIGVEPQIQRIGKYKSFGDTISRKDMSEANREMLTSILDDVFSNWLERVALSKAGKSKEDVINLLEEGIFDVKKLKGGGWITDIKYEDEIEAMLKERLGQKGDKPLQSVDYKRYSRVKEWTLSLSGGKDKIAIIRAVGSISRARGGLNASGDGIVSDVLIEKIREVRESKSFKAVVLRIDSPGGDALASDLMWRELRLLAAKKPVIASMADVAASGGYYMAMAAGVIVAEKLTLTGSIGVVTGKFNLGQLYHKVGFTKEIISRGRFAELDADQRPFRPDEEDFFARSAQNAYKQFRDKAALSRSMEPERMEDVAQGRVWTGKAAKKRGLVDAIGGISRAVSIAKHKAGISNESKVTLVELSKRQPSLTTILRGGVNVFLACLGSEDGVKLFDVIKKGKILPERRLLGVQAHMGEILVEGLGVDESFKCLKDYSALWACTMLKEWLSCD</sequence>
<gene>
    <name evidence="1" type="ORF">O6H91_04G068800</name>
</gene>
<accession>A0ACC2DY26</accession>
<evidence type="ECO:0000313" key="1">
    <source>
        <dbReference type="EMBL" id="KAJ7559075.1"/>
    </source>
</evidence>
<dbReference type="Proteomes" id="UP001162992">
    <property type="component" value="Chromosome 4"/>
</dbReference>
<proteinExistence type="predicted"/>
<name>A0ACC2DY26_DIPCM</name>
<keyword evidence="2" id="KW-1185">Reference proteome</keyword>
<comment type="caution">
    <text evidence="1">The sequence shown here is derived from an EMBL/GenBank/DDBJ whole genome shotgun (WGS) entry which is preliminary data.</text>
</comment>
<protein>
    <submittedName>
        <fullName evidence="1">Uncharacterized protein</fullName>
    </submittedName>
</protein>
<dbReference type="EMBL" id="CM055095">
    <property type="protein sequence ID" value="KAJ7559075.1"/>
    <property type="molecule type" value="Genomic_DNA"/>
</dbReference>
<reference evidence="2" key="1">
    <citation type="journal article" date="2024" name="Proc. Natl. Acad. Sci. U.S.A.">
        <title>Extraordinary preservation of gene collinearity over three hundred million years revealed in homosporous lycophytes.</title>
        <authorList>
            <person name="Li C."/>
            <person name="Wickell D."/>
            <person name="Kuo L.Y."/>
            <person name="Chen X."/>
            <person name="Nie B."/>
            <person name="Liao X."/>
            <person name="Peng D."/>
            <person name="Ji J."/>
            <person name="Jenkins J."/>
            <person name="Williams M."/>
            <person name="Shu S."/>
            <person name="Plott C."/>
            <person name="Barry K."/>
            <person name="Rajasekar S."/>
            <person name="Grimwood J."/>
            <person name="Han X."/>
            <person name="Sun S."/>
            <person name="Hou Z."/>
            <person name="He W."/>
            <person name="Dai G."/>
            <person name="Sun C."/>
            <person name="Schmutz J."/>
            <person name="Leebens-Mack J.H."/>
            <person name="Li F.W."/>
            <person name="Wang L."/>
        </authorList>
    </citation>
    <scope>NUCLEOTIDE SEQUENCE [LARGE SCALE GENOMIC DNA]</scope>
    <source>
        <strain evidence="2">cv. PW_Plant_1</strain>
    </source>
</reference>